<organism evidence="3 4">
    <name type="scientific">Desulfosporosinus metallidurans</name>
    <dbReference type="NCBI Taxonomy" id="1888891"/>
    <lineage>
        <taxon>Bacteria</taxon>
        <taxon>Bacillati</taxon>
        <taxon>Bacillota</taxon>
        <taxon>Clostridia</taxon>
        <taxon>Eubacteriales</taxon>
        <taxon>Desulfitobacteriaceae</taxon>
        <taxon>Desulfosporosinus</taxon>
    </lineage>
</organism>
<dbReference type="Proteomes" id="UP000186102">
    <property type="component" value="Unassembled WGS sequence"/>
</dbReference>
<reference evidence="3 4" key="1">
    <citation type="submission" date="2016-09" db="EMBL/GenBank/DDBJ databases">
        <title>Complete genome of Desulfosporosinus sp. OL.</title>
        <authorList>
            <person name="Mardanov A."/>
            <person name="Beletsky A."/>
            <person name="Panova A."/>
            <person name="Karnachuk O."/>
            <person name="Ravin N."/>
        </authorList>
    </citation>
    <scope>NUCLEOTIDE SEQUENCE [LARGE SCALE GENOMIC DNA]</scope>
    <source>
        <strain evidence="3 4">OL</strain>
    </source>
</reference>
<feature type="transmembrane region" description="Helical" evidence="1">
    <location>
        <begin position="249"/>
        <end position="273"/>
    </location>
</feature>
<feature type="transmembrane region" description="Helical" evidence="1">
    <location>
        <begin position="224"/>
        <end position="243"/>
    </location>
</feature>
<keyword evidence="2" id="KW-0732">Signal</keyword>
<feature type="transmembrane region" description="Helical" evidence="1">
    <location>
        <begin position="189"/>
        <end position="212"/>
    </location>
</feature>
<feature type="transmembrane region" description="Helical" evidence="1">
    <location>
        <begin position="162"/>
        <end position="183"/>
    </location>
</feature>
<evidence type="ECO:0000256" key="1">
    <source>
        <dbReference type="SAM" id="Phobius"/>
    </source>
</evidence>
<feature type="signal peptide" evidence="2">
    <location>
        <begin position="1"/>
        <end position="25"/>
    </location>
</feature>
<keyword evidence="1" id="KW-1133">Transmembrane helix</keyword>
<keyword evidence="1" id="KW-0812">Transmembrane</keyword>
<gene>
    <name evidence="3" type="ORF">DSOL_2993</name>
</gene>
<dbReference type="OrthoDB" id="2374025at2"/>
<name>A0A1Q8QTH0_9FIRM</name>
<evidence type="ECO:0008006" key="5">
    <source>
        <dbReference type="Google" id="ProtNLM"/>
    </source>
</evidence>
<comment type="caution">
    <text evidence="3">The sequence shown here is derived from an EMBL/GenBank/DDBJ whole genome shotgun (WGS) entry which is preliminary data.</text>
</comment>
<accession>A0A1Q8QTH0</accession>
<dbReference type="RefSeq" id="WP_075365529.1">
    <property type="nucleotide sequence ID" value="NZ_MLBF01000023.1"/>
</dbReference>
<sequence>MKPQVKLSILLVIALLLLSPGQALADELSAQFGGNPLVVPVGHSVESVFALSTDAHIAGSVREVVLVINGDVYLEPTAQTDLVIDLGGQVFNPANVTVKTGVFRLSLTPQFVNQLFIGLAMILGLWLARLIISVFGIVLLTGLGFVLRKRLQQGENLLSTSFLRLFAIGLAASLMITGLMILLSLTVVGIPLAILIFIVGIAAIFLGILPVMEYIGKETLSPRLLEYPALSKWFILALLLVSVSNLPLIGVIVLLGVAFTGLGVALTTFWMYLKERKRRTPNIK</sequence>
<feature type="chain" id="PRO_5013385246" description="DUF1189 domain-containing protein" evidence="2">
    <location>
        <begin position="26"/>
        <end position="284"/>
    </location>
</feature>
<evidence type="ECO:0000256" key="2">
    <source>
        <dbReference type="SAM" id="SignalP"/>
    </source>
</evidence>
<evidence type="ECO:0000313" key="4">
    <source>
        <dbReference type="Proteomes" id="UP000186102"/>
    </source>
</evidence>
<keyword evidence="4" id="KW-1185">Reference proteome</keyword>
<proteinExistence type="predicted"/>
<feature type="transmembrane region" description="Helical" evidence="1">
    <location>
        <begin position="115"/>
        <end position="141"/>
    </location>
</feature>
<dbReference type="AlphaFoldDB" id="A0A1Q8QTH0"/>
<dbReference type="EMBL" id="MLBF01000023">
    <property type="protein sequence ID" value="OLN30651.1"/>
    <property type="molecule type" value="Genomic_DNA"/>
</dbReference>
<protein>
    <recommendedName>
        <fullName evidence="5">DUF1189 domain-containing protein</fullName>
    </recommendedName>
</protein>
<keyword evidence="1" id="KW-0472">Membrane</keyword>
<evidence type="ECO:0000313" key="3">
    <source>
        <dbReference type="EMBL" id="OLN30651.1"/>
    </source>
</evidence>
<dbReference type="STRING" id="1888891.DSOL_2993"/>